<keyword evidence="2" id="KW-1185">Reference proteome</keyword>
<name>A0AAV3ZG92_9GAST</name>
<gene>
    <name evidence="1" type="ORF">PoB_001997800</name>
</gene>
<accession>A0AAV3ZG92</accession>
<evidence type="ECO:0000313" key="2">
    <source>
        <dbReference type="Proteomes" id="UP000735302"/>
    </source>
</evidence>
<organism evidence="1 2">
    <name type="scientific">Plakobranchus ocellatus</name>
    <dbReference type="NCBI Taxonomy" id="259542"/>
    <lineage>
        <taxon>Eukaryota</taxon>
        <taxon>Metazoa</taxon>
        <taxon>Spiralia</taxon>
        <taxon>Lophotrochozoa</taxon>
        <taxon>Mollusca</taxon>
        <taxon>Gastropoda</taxon>
        <taxon>Heterobranchia</taxon>
        <taxon>Euthyneura</taxon>
        <taxon>Panpulmonata</taxon>
        <taxon>Sacoglossa</taxon>
        <taxon>Placobranchoidea</taxon>
        <taxon>Plakobranchidae</taxon>
        <taxon>Plakobranchus</taxon>
    </lineage>
</organism>
<proteinExistence type="predicted"/>
<sequence>MRTIEVAQCSKDGNPVIHQDVGETQARGIQEVGKTQVPKSRAGKRDGTLQTGRTRISVVRKLSEYNRRDNFSTDFPYQIWCQRENNNYGNFRGRFGSGVTNQYANYAKNLPSLSMTVANTLMSKGPLEIFSGSVNNKSCTVLRNTGCSAISIDKKIT</sequence>
<comment type="caution">
    <text evidence="1">The sequence shown here is derived from an EMBL/GenBank/DDBJ whole genome shotgun (WGS) entry which is preliminary data.</text>
</comment>
<evidence type="ECO:0000313" key="1">
    <source>
        <dbReference type="EMBL" id="GFN93472.1"/>
    </source>
</evidence>
<reference evidence="1 2" key="1">
    <citation type="journal article" date="2021" name="Elife">
        <title>Chloroplast acquisition without the gene transfer in kleptoplastic sea slugs, Plakobranchus ocellatus.</title>
        <authorList>
            <person name="Maeda T."/>
            <person name="Takahashi S."/>
            <person name="Yoshida T."/>
            <person name="Shimamura S."/>
            <person name="Takaki Y."/>
            <person name="Nagai Y."/>
            <person name="Toyoda A."/>
            <person name="Suzuki Y."/>
            <person name="Arimoto A."/>
            <person name="Ishii H."/>
            <person name="Satoh N."/>
            <person name="Nishiyama T."/>
            <person name="Hasebe M."/>
            <person name="Maruyama T."/>
            <person name="Minagawa J."/>
            <person name="Obokata J."/>
            <person name="Shigenobu S."/>
        </authorList>
    </citation>
    <scope>NUCLEOTIDE SEQUENCE [LARGE SCALE GENOMIC DNA]</scope>
</reference>
<dbReference type="Proteomes" id="UP000735302">
    <property type="component" value="Unassembled WGS sequence"/>
</dbReference>
<dbReference type="EMBL" id="BLXT01002349">
    <property type="protein sequence ID" value="GFN93472.1"/>
    <property type="molecule type" value="Genomic_DNA"/>
</dbReference>
<protein>
    <submittedName>
        <fullName evidence="1">Uncharacterized protein</fullName>
    </submittedName>
</protein>
<dbReference type="AlphaFoldDB" id="A0AAV3ZG92"/>